<evidence type="ECO:0000256" key="1">
    <source>
        <dbReference type="SAM" id="MobiDB-lite"/>
    </source>
</evidence>
<organism evidence="2 3">
    <name type="scientific">Notothenia coriiceps</name>
    <name type="common">black rockcod</name>
    <dbReference type="NCBI Taxonomy" id="8208"/>
    <lineage>
        <taxon>Eukaryota</taxon>
        <taxon>Metazoa</taxon>
        <taxon>Chordata</taxon>
        <taxon>Craniata</taxon>
        <taxon>Vertebrata</taxon>
        <taxon>Euteleostomi</taxon>
        <taxon>Actinopterygii</taxon>
        <taxon>Neopterygii</taxon>
        <taxon>Teleostei</taxon>
        <taxon>Neoteleostei</taxon>
        <taxon>Acanthomorphata</taxon>
        <taxon>Eupercaria</taxon>
        <taxon>Perciformes</taxon>
        <taxon>Notothenioidei</taxon>
        <taxon>Nototheniidae</taxon>
        <taxon>Notothenia</taxon>
    </lineage>
</organism>
<dbReference type="KEGG" id="ncc:104959888"/>
<gene>
    <name evidence="3" type="primary">LOC104959888</name>
</gene>
<feature type="compositionally biased region" description="Low complexity" evidence="1">
    <location>
        <begin position="162"/>
        <end position="178"/>
    </location>
</feature>
<proteinExistence type="predicted"/>
<accession>A0A6I9PEE3</accession>
<protein>
    <submittedName>
        <fullName evidence="3">Uncharacterized protein</fullName>
    </submittedName>
</protein>
<feature type="region of interest" description="Disordered" evidence="1">
    <location>
        <begin position="1"/>
        <end position="208"/>
    </location>
</feature>
<dbReference type="AlphaFoldDB" id="A0A6I9PEE3"/>
<evidence type="ECO:0000313" key="2">
    <source>
        <dbReference type="Proteomes" id="UP000504611"/>
    </source>
</evidence>
<evidence type="ECO:0000313" key="3">
    <source>
        <dbReference type="RefSeq" id="XP_010786105.1"/>
    </source>
</evidence>
<dbReference type="RefSeq" id="XP_010786105.1">
    <property type="nucleotide sequence ID" value="XM_010787803.1"/>
</dbReference>
<feature type="compositionally biased region" description="Basic and acidic residues" evidence="1">
    <location>
        <begin position="132"/>
        <end position="143"/>
    </location>
</feature>
<feature type="compositionally biased region" description="Low complexity" evidence="1">
    <location>
        <begin position="70"/>
        <end position="87"/>
    </location>
</feature>
<reference evidence="3" key="1">
    <citation type="submission" date="2025-08" db="UniProtKB">
        <authorList>
            <consortium name="RefSeq"/>
        </authorList>
    </citation>
    <scope>IDENTIFICATION</scope>
    <source>
        <tissue evidence="3">Muscle</tissue>
    </source>
</reference>
<name>A0A6I9PEE3_9TELE</name>
<keyword evidence="2" id="KW-1185">Reference proteome</keyword>
<dbReference type="GeneID" id="104959888"/>
<feature type="compositionally biased region" description="Low complexity" evidence="1">
    <location>
        <begin position="112"/>
        <end position="126"/>
    </location>
</feature>
<dbReference type="Proteomes" id="UP000504611">
    <property type="component" value="Unplaced"/>
</dbReference>
<sequence>MEQPGSDQENFDSEASLSSESLLEEPQRSEPDGRGSPSHQRSRPKCLPKPSELSLRRKVSGGRLSLRQLSPPNSTSSSSSSSSSPSSCRDPLQRRTPIIPHGSVRLPHGVLPQASSASHPPSATQALQFLVRRQERSGRRKESTQSLYFDGSEGGDLMLTFSSCPPSTASSSISISTAKPTLQNQDTHAAKSQRRFSDPDIPYMDDDV</sequence>